<gene>
    <name evidence="3" type="ORF">NSK11_contig00204-0008</name>
</gene>
<evidence type="ECO:0000313" key="4">
    <source>
        <dbReference type="Proteomes" id="UP000037179"/>
    </source>
</evidence>
<name>A0ABC9Z575_9NOCA</name>
<dbReference type="SUPFAM" id="SSF53300">
    <property type="entry name" value="vWA-like"/>
    <property type="match status" value="1"/>
</dbReference>
<evidence type="ECO:0000259" key="2">
    <source>
        <dbReference type="PROSITE" id="PS50234"/>
    </source>
</evidence>
<dbReference type="InterPro" id="IPR019303">
    <property type="entry name" value="vWA_TerF_C"/>
</dbReference>
<dbReference type="Gene3D" id="2.60.60.30">
    <property type="entry name" value="sav2460 like domains"/>
    <property type="match status" value="1"/>
</dbReference>
<protein>
    <recommendedName>
        <fullName evidence="2">VWFA domain-containing protein</fullName>
    </recommendedName>
</protein>
<reference evidence="3 4" key="2">
    <citation type="journal article" date="2016" name="Genome Announc.">
        <title>Draft Genome Sequence of Erythromycin- and Oxytetracycline-Sensitive Nocardia seriolae Strain U-1 (NBRC 110359).</title>
        <authorList>
            <person name="Imajoh M."/>
            <person name="Sukeda M."/>
            <person name="Shimizu M."/>
            <person name="Yamane J."/>
            <person name="Ohnishi K."/>
            <person name="Oshima S."/>
        </authorList>
    </citation>
    <scope>NUCLEOTIDE SEQUENCE [LARGE SCALE GENOMIC DNA]</scope>
    <source>
        <strain evidence="3 4">U-1</strain>
    </source>
</reference>
<feature type="domain" description="VWFA" evidence="2">
    <location>
        <begin position="258"/>
        <end position="441"/>
    </location>
</feature>
<sequence length="459" mass="49809">MVGGTLEWLRWTGTPLPGSSADLMSDFPLLLAKGQNAEIPTAAVLIAVSAAAPVDVSALLVTAAGKVRSDADFVFYNQPVAPGVRLVAGTLHVELSQVPTAIAQIRAVITLDDPHARFGSYPPPTATVADASGKLLYSYRIDGLDTESVVVAIELYRRGDGWKVRAVGQGYAGGFADLITDHGVVVNQPAATPTPVPPRPATVDVTAAPAFAPQPFESVRSMPGEEKLSLEKRQVLDLRKREVAKVLLDKGAQGVRARVILVIDKTGSMAGLYKRKVVHQVVERMIPVAIQLDDNGELEPFLYGRQYAKLPNITVEDTERWCATFLHLRGVHAGIDYRHIGDVNDELPIMQAILASLHGPAEPTLVLFFTDGGFHKRREITQLMRAASHAPAFWQFIGLGPNNFGILTALDELDGRLVDNAGFFAVRDIDKLSDSDLYRLLLNEFPSWLQAARRAGILH</sequence>
<evidence type="ECO:0000256" key="1">
    <source>
        <dbReference type="ARBA" id="ARBA00008775"/>
    </source>
</evidence>
<dbReference type="EMBL" id="BBYQ01000204">
    <property type="protein sequence ID" value="GAP33057.1"/>
    <property type="molecule type" value="Genomic_DNA"/>
</dbReference>
<dbReference type="PANTHER" id="PTHR32097">
    <property type="entry name" value="CAMP-BINDING PROTEIN 1-RELATED"/>
    <property type="match status" value="1"/>
</dbReference>
<dbReference type="PANTHER" id="PTHR32097:SF4">
    <property type="entry name" value="GENERAL STRESS PROTEIN 16U"/>
    <property type="match status" value="1"/>
</dbReference>
<dbReference type="InterPro" id="IPR051324">
    <property type="entry name" value="Stress/Tellurium_Resist"/>
</dbReference>
<dbReference type="InterPro" id="IPR002035">
    <property type="entry name" value="VWF_A"/>
</dbReference>
<dbReference type="PROSITE" id="PS50234">
    <property type="entry name" value="VWFA"/>
    <property type="match status" value="1"/>
</dbReference>
<keyword evidence="4" id="KW-1185">Reference proteome</keyword>
<reference evidence="4" key="1">
    <citation type="submission" date="2015-07" db="EMBL/GenBank/DDBJ databases">
        <title>Nocardia seriolae U-1 whole genome shotgun sequence.</title>
        <authorList>
            <person name="Imajoh M."/>
            <person name="Fukumoto Y."/>
            <person name="Sukeda M."/>
            <person name="Yamane J."/>
            <person name="Yamasaki K."/>
            <person name="Shimizu M."/>
            <person name="Ohnishi K."/>
            <person name="Oshima S."/>
        </authorList>
    </citation>
    <scope>NUCLEOTIDE SEQUENCE [LARGE SCALE GENOMIC DNA]</scope>
    <source>
        <strain evidence="4">U-1</strain>
    </source>
</reference>
<organism evidence="3 4">
    <name type="scientific">Nocardia seriolae</name>
    <dbReference type="NCBI Taxonomy" id="37332"/>
    <lineage>
        <taxon>Bacteria</taxon>
        <taxon>Bacillati</taxon>
        <taxon>Actinomycetota</taxon>
        <taxon>Actinomycetes</taxon>
        <taxon>Mycobacteriales</taxon>
        <taxon>Nocardiaceae</taxon>
        <taxon>Nocardia</taxon>
    </lineage>
</organism>
<dbReference type="InterPro" id="IPR003325">
    <property type="entry name" value="TerD"/>
</dbReference>
<dbReference type="Proteomes" id="UP000037179">
    <property type="component" value="Unassembled WGS sequence"/>
</dbReference>
<dbReference type="Pfam" id="PF02342">
    <property type="entry name" value="TerD"/>
    <property type="match status" value="1"/>
</dbReference>
<dbReference type="Pfam" id="PF10138">
    <property type="entry name" value="vWA-TerF-like"/>
    <property type="match status" value="1"/>
</dbReference>
<dbReference type="CDD" id="cd06974">
    <property type="entry name" value="TerD_like"/>
    <property type="match status" value="1"/>
</dbReference>
<proteinExistence type="inferred from homology"/>
<evidence type="ECO:0000313" key="3">
    <source>
        <dbReference type="EMBL" id="GAP33057.1"/>
    </source>
</evidence>
<comment type="caution">
    <text evidence="3">The sequence shown here is derived from an EMBL/GenBank/DDBJ whole genome shotgun (WGS) entry which is preliminary data.</text>
</comment>
<dbReference type="InterPro" id="IPR036465">
    <property type="entry name" value="vWFA_dom_sf"/>
</dbReference>
<dbReference type="AlphaFoldDB" id="A0ABC9Z575"/>
<accession>A0ABC9Z575</accession>
<comment type="similarity">
    <text evidence="1">Belongs to the CAPAB/TerDEXZ family.</text>
</comment>